<dbReference type="HOGENOM" id="CLU_055655_0_0_1"/>
<evidence type="ECO:0000313" key="2">
    <source>
        <dbReference type="EMBL" id="KIW30189.1"/>
    </source>
</evidence>
<accession>A0A0D2D397</accession>
<dbReference type="EMBL" id="KN847042">
    <property type="protein sequence ID" value="KIW30189.1"/>
    <property type="molecule type" value="Genomic_DNA"/>
</dbReference>
<dbReference type="Proteomes" id="UP000054466">
    <property type="component" value="Unassembled WGS sequence"/>
</dbReference>
<dbReference type="GeneID" id="27345144"/>
<proteinExistence type="predicted"/>
<sequence>MSKGVSALRGESSELTCASTTSYQSPEHASQWRNKALEGLSLGSEFRIVRFLRNENHGDLYLLGHSSNEKKYVAKAIYFRGWSPKVQAHRKKHVKRLKASSSFICVLEEHGLKWVIRDHEESGKADTGIAPALGPGELDRTTSGGTPPPCPDQASEEHSTNIETVSDSPANRTSDRGPQPDTDPAPDGDWNLHSFSNSTVMKVGSESLLEGDSGVVNERAQNPEPSESAVDALSAAFDDLFGGSETSSEQDTSEKTKRGSRKEARKARWRTIQRHRRQISRQEATASLRAIWQPRTASVQLLIPEPRMRARTKISNDGKDRVRRPPNPLQGVCNGNVYRGWRLWKSALAAPSWAWGLEIARLEAVHLSHNLRLLWREETSYDKYTKVVDLHLGAKKCTACELLKDVRGKDPWAESKLLFNIAHFRHRGYKYFGH</sequence>
<dbReference type="RefSeq" id="XP_016250405.1">
    <property type="nucleotide sequence ID" value="XM_016392886.1"/>
</dbReference>
<reference evidence="2 3" key="1">
    <citation type="submission" date="2015-01" db="EMBL/GenBank/DDBJ databases">
        <title>The Genome Sequence of Cladophialophora immunda CBS83496.</title>
        <authorList>
            <consortium name="The Broad Institute Genomics Platform"/>
            <person name="Cuomo C."/>
            <person name="de Hoog S."/>
            <person name="Gorbushina A."/>
            <person name="Stielow B."/>
            <person name="Teixiera M."/>
            <person name="Abouelleil A."/>
            <person name="Chapman S.B."/>
            <person name="Priest M."/>
            <person name="Young S.K."/>
            <person name="Wortman J."/>
            <person name="Nusbaum C."/>
            <person name="Birren B."/>
        </authorList>
    </citation>
    <scope>NUCLEOTIDE SEQUENCE [LARGE SCALE GENOMIC DNA]</scope>
    <source>
        <strain evidence="2 3">CBS 83496</strain>
    </source>
</reference>
<feature type="region of interest" description="Disordered" evidence="1">
    <location>
        <begin position="121"/>
        <end position="195"/>
    </location>
</feature>
<dbReference type="OrthoDB" id="4161828at2759"/>
<feature type="region of interest" description="Disordered" evidence="1">
    <location>
        <begin position="241"/>
        <end position="268"/>
    </location>
</feature>
<feature type="compositionally biased region" description="Polar residues" evidence="1">
    <location>
        <begin position="161"/>
        <end position="172"/>
    </location>
</feature>
<evidence type="ECO:0000256" key="1">
    <source>
        <dbReference type="SAM" id="MobiDB-lite"/>
    </source>
</evidence>
<organism evidence="2 3">
    <name type="scientific">Cladophialophora immunda</name>
    <dbReference type="NCBI Taxonomy" id="569365"/>
    <lineage>
        <taxon>Eukaryota</taxon>
        <taxon>Fungi</taxon>
        <taxon>Dikarya</taxon>
        <taxon>Ascomycota</taxon>
        <taxon>Pezizomycotina</taxon>
        <taxon>Eurotiomycetes</taxon>
        <taxon>Chaetothyriomycetidae</taxon>
        <taxon>Chaetothyriales</taxon>
        <taxon>Herpotrichiellaceae</taxon>
        <taxon>Cladophialophora</taxon>
    </lineage>
</organism>
<gene>
    <name evidence="2" type="ORF">PV07_05950</name>
</gene>
<feature type="compositionally biased region" description="Basic residues" evidence="1">
    <location>
        <begin position="258"/>
        <end position="268"/>
    </location>
</feature>
<name>A0A0D2D397_9EURO</name>
<keyword evidence="3" id="KW-1185">Reference proteome</keyword>
<dbReference type="AlphaFoldDB" id="A0A0D2D397"/>
<protein>
    <submittedName>
        <fullName evidence="2">Uncharacterized protein</fullName>
    </submittedName>
</protein>
<dbReference type="VEuPathDB" id="FungiDB:PV07_05950"/>
<evidence type="ECO:0000313" key="3">
    <source>
        <dbReference type="Proteomes" id="UP000054466"/>
    </source>
</evidence>